<feature type="chain" id="PRO_5013008250" description="RxLR effector protein" evidence="1">
    <location>
        <begin position="23"/>
        <end position="150"/>
    </location>
</feature>
<sequence>MRLFLRVVSIFLGTLLLRSAESASYTLSSTDQTNSISSVDGEVATRAVYMVDSIDRRLRISDEKATSVHHGEDRVFAIVERLKTKLVDVFKALFKNGETPVTLKDKLAGNPMGNKFTALYKVWWTKLRNKIGVWVEEECLICEFIDAFVL</sequence>
<proteinExistence type="predicted"/>
<evidence type="ECO:0000256" key="1">
    <source>
        <dbReference type="SAM" id="SignalP"/>
    </source>
</evidence>
<keyword evidence="1" id="KW-0732">Signal</keyword>
<accession>A0A225W739</accession>
<name>A0A225W739_9STRA</name>
<keyword evidence="3" id="KW-1185">Reference proteome</keyword>
<evidence type="ECO:0000313" key="2">
    <source>
        <dbReference type="EMBL" id="OWZ13571.1"/>
    </source>
</evidence>
<dbReference type="AlphaFoldDB" id="A0A225W739"/>
<protein>
    <recommendedName>
        <fullName evidence="4">RxLR effector protein</fullName>
    </recommendedName>
</protein>
<evidence type="ECO:0008006" key="4">
    <source>
        <dbReference type="Google" id="ProtNLM"/>
    </source>
</evidence>
<comment type="caution">
    <text evidence="2">The sequence shown here is derived from an EMBL/GenBank/DDBJ whole genome shotgun (WGS) entry which is preliminary data.</text>
</comment>
<gene>
    <name evidence="2" type="ORF">PHMEG_00013084</name>
</gene>
<organism evidence="2 3">
    <name type="scientific">Phytophthora megakarya</name>
    <dbReference type="NCBI Taxonomy" id="4795"/>
    <lineage>
        <taxon>Eukaryota</taxon>
        <taxon>Sar</taxon>
        <taxon>Stramenopiles</taxon>
        <taxon>Oomycota</taxon>
        <taxon>Peronosporomycetes</taxon>
        <taxon>Peronosporales</taxon>
        <taxon>Peronosporaceae</taxon>
        <taxon>Phytophthora</taxon>
    </lineage>
</organism>
<dbReference type="Proteomes" id="UP000198211">
    <property type="component" value="Unassembled WGS sequence"/>
</dbReference>
<dbReference type="EMBL" id="NBNE01001546">
    <property type="protein sequence ID" value="OWZ13571.1"/>
    <property type="molecule type" value="Genomic_DNA"/>
</dbReference>
<reference evidence="3" key="1">
    <citation type="submission" date="2017-03" db="EMBL/GenBank/DDBJ databases">
        <title>Phytopthora megakarya and P. palmivora, two closely related causual agents of cacao black pod achieved similar genome size and gene model numbers by different mechanisms.</title>
        <authorList>
            <person name="Ali S."/>
            <person name="Shao J."/>
            <person name="Larry D.J."/>
            <person name="Kronmiller B."/>
            <person name="Shen D."/>
            <person name="Strem M.D."/>
            <person name="Melnick R.L."/>
            <person name="Guiltinan M.J."/>
            <person name="Tyler B.M."/>
            <person name="Meinhardt L.W."/>
            <person name="Bailey B.A."/>
        </authorList>
    </citation>
    <scope>NUCLEOTIDE SEQUENCE [LARGE SCALE GENOMIC DNA]</scope>
    <source>
        <strain evidence="3">zdho120</strain>
    </source>
</reference>
<evidence type="ECO:0000313" key="3">
    <source>
        <dbReference type="Proteomes" id="UP000198211"/>
    </source>
</evidence>
<feature type="signal peptide" evidence="1">
    <location>
        <begin position="1"/>
        <end position="22"/>
    </location>
</feature>